<evidence type="ECO:0008006" key="3">
    <source>
        <dbReference type="Google" id="ProtNLM"/>
    </source>
</evidence>
<proteinExistence type="predicted"/>
<dbReference type="RefSeq" id="WP_000361070.1">
    <property type="nucleotide sequence ID" value="NZ_KB976023.1"/>
</dbReference>
<organism evidence="1 2">
    <name type="scientific">Bacillus cereus TIAC219</name>
    <dbReference type="NCBI Taxonomy" id="718222"/>
    <lineage>
        <taxon>Bacteria</taxon>
        <taxon>Bacillati</taxon>
        <taxon>Bacillota</taxon>
        <taxon>Bacilli</taxon>
        <taxon>Bacillales</taxon>
        <taxon>Bacillaceae</taxon>
        <taxon>Bacillus</taxon>
        <taxon>Bacillus cereus group</taxon>
    </lineage>
</organism>
<dbReference type="EMBL" id="AHCJ01000113">
    <property type="protein sequence ID" value="EOQ55868.1"/>
    <property type="molecule type" value="Genomic_DNA"/>
</dbReference>
<accession>A0ABC9SPB6</accession>
<evidence type="ECO:0000313" key="1">
    <source>
        <dbReference type="EMBL" id="EOQ55868.1"/>
    </source>
</evidence>
<dbReference type="AlphaFoldDB" id="A0ABC9SPB6"/>
<dbReference type="InterPro" id="IPR025072">
    <property type="entry name" value="Fur_reg_FbpA"/>
</dbReference>
<sequence>MDKQYIIEKLIDKGMYKIGKRQLWELSVKELAFLLQKK</sequence>
<name>A0ABC9SPB6_BACCE</name>
<evidence type="ECO:0000313" key="2">
    <source>
        <dbReference type="Proteomes" id="UP000014060"/>
    </source>
</evidence>
<protein>
    <recommendedName>
        <fullName evidence="3">Fur-regulated basic protein FbpA</fullName>
    </recommendedName>
</protein>
<dbReference type="Proteomes" id="UP000014060">
    <property type="component" value="Unassembled WGS sequence"/>
</dbReference>
<gene>
    <name evidence="1" type="ORF">IAY_06510</name>
</gene>
<comment type="caution">
    <text evidence="1">The sequence shown here is derived from an EMBL/GenBank/DDBJ whole genome shotgun (WGS) entry which is preliminary data.</text>
</comment>
<reference evidence="1 2" key="1">
    <citation type="submission" date="2013-01" db="EMBL/GenBank/DDBJ databases">
        <title>The Genome Sequence of Bacillus cereus TIAC219.</title>
        <authorList>
            <consortium name="The Broad Institute Genome Sequencing Platform"/>
            <consortium name="The Broad Institute Genome Sequencing Center for Infectious Disease"/>
            <person name="Feldgarden M."/>
            <person name="Van der Auwera G.A."/>
            <person name="Mahillon J."/>
            <person name="Duprez V."/>
            <person name="Timmery S."/>
            <person name="Mattelet C."/>
            <person name="Dierick K."/>
            <person name="Sun M."/>
            <person name="Yu Z."/>
            <person name="Zhu L."/>
            <person name="Hu X."/>
            <person name="Shank E.B."/>
            <person name="Swiecicka I."/>
            <person name="Hansen B.M."/>
            <person name="Andrup L."/>
            <person name="Walker B."/>
            <person name="Young S.K."/>
            <person name="Zeng Q."/>
            <person name="Gargeya S."/>
            <person name="Fitzgerald M."/>
            <person name="Haas B."/>
            <person name="Abouelleil A."/>
            <person name="Alvarado L."/>
            <person name="Arachchi H.M."/>
            <person name="Berlin A.M."/>
            <person name="Chapman S.B."/>
            <person name="Dewar J."/>
            <person name="Goldberg J."/>
            <person name="Griggs A."/>
            <person name="Gujja S."/>
            <person name="Hansen M."/>
            <person name="Howarth C."/>
            <person name="Imamovic A."/>
            <person name="Larimer J."/>
            <person name="McCowan C."/>
            <person name="Murphy C."/>
            <person name="Neiman D."/>
            <person name="Pearson M."/>
            <person name="Priest M."/>
            <person name="Roberts A."/>
            <person name="Saif S."/>
            <person name="Shea T."/>
            <person name="Sisk P."/>
            <person name="Sykes S."/>
            <person name="Wortman J."/>
            <person name="Nusbaum C."/>
            <person name="Birren B."/>
        </authorList>
    </citation>
    <scope>NUCLEOTIDE SEQUENCE [LARGE SCALE GENOMIC DNA]</scope>
    <source>
        <strain evidence="1 2">TIAC219</strain>
    </source>
</reference>
<dbReference type="Pfam" id="PF13076">
    <property type="entry name" value="Fur_reg_FbpA"/>
    <property type="match status" value="1"/>
</dbReference>